<evidence type="ECO:0000313" key="2">
    <source>
        <dbReference type="Proteomes" id="UP001500459"/>
    </source>
</evidence>
<sequence>MILQSCKGTKGLTGSTIKKLKAEKVISNHYNKAFNFETINAKVKVKYDDGKQSFSPNVTIRMEKDKKIWISAKILGITLAKVLITPEKVSYYEKIDNTYFEGDFKVISDWLGTELDFNKVQELLLGQALFDLKDEKYLASLENKKYQLQPKNELELFERIFVINPDSFKMFSQQLKQPLENRNLQIKYRTYQKVGNQDFPKEIDIEAFEDAKKTRIEIEYRTVNYNANVSFPFKVPSGYKQVTIK</sequence>
<gene>
    <name evidence="1" type="ORF">GCM10022393_06870</name>
</gene>
<name>A0ABP7XB24_9FLAO</name>
<organism evidence="1 2">
    <name type="scientific">Aquimarina addita</name>
    <dbReference type="NCBI Taxonomy" id="870485"/>
    <lineage>
        <taxon>Bacteria</taxon>
        <taxon>Pseudomonadati</taxon>
        <taxon>Bacteroidota</taxon>
        <taxon>Flavobacteriia</taxon>
        <taxon>Flavobacteriales</taxon>
        <taxon>Flavobacteriaceae</taxon>
        <taxon>Aquimarina</taxon>
    </lineage>
</organism>
<comment type="caution">
    <text evidence="1">The sequence shown here is derived from an EMBL/GenBank/DDBJ whole genome shotgun (WGS) entry which is preliminary data.</text>
</comment>
<dbReference type="Pfam" id="PF14125">
    <property type="entry name" value="DUF4292"/>
    <property type="match status" value="1"/>
</dbReference>
<dbReference type="InterPro" id="IPR025634">
    <property type="entry name" value="DUF4292"/>
</dbReference>
<dbReference type="EMBL" id="BAABCW010000002">
    <property type="protein sequence ID" value="GAA4109998.1"/>
    <property type="molecule type" value="Genomic_DNA"/>
</dbReference>
<accession>A0ABP7XB24</accession>
<dbReference type="Proteomes" id="UP001500459">
    <property type="component" value="Unassembled WGS sequence"/>
</dbReference>
<keyword evidence="2" id="KW-1185">Reference proteome</keyword>
<dbReference type="Gene3D" id="2.50.20.10">
    <property type="entry name" value="Lipoprotein localisation LolA/LolB/LppX"/>
    <property type="match status" value="1"/>
</dbReference>
<protein>
    <submittedName>
        <fullName evidence="1">DUF4292 domain-containing protein</fullName>
    </submittedName>
</protein>
<reference evidence="2" key="1">
    <citation type="journal article" date="2019" name="Int. J. Syst. Evol. Microbiol.">
        <title>The Global Catalogue of Microorganisms (GCM) 10K type strain sequencing project: providing services to taxonomists for standard genome sequencing and annotation.</title>
        <authorList>
            <consortium name="The Broad Institute Genomics Platform"/>
            <consortium name="The Broad Institute Genome Sequencing Center for Infectious Disease"/>
            <person name="Wu L."/>
            <person name="Ma J."/>
        </authorList>
    </citation>
    <scope>NUCLEOTIDE SEQUENCE [LARGE SCALE GENOMIC DNA]</scope>
    <source>
        <strain evidence="2">JCM 17106</strain>
    </source>
</reference>
<evidence type="ECO:0000313" key="1">
    <source>
        <dbReference type="EMBL" id="GAA4109998.1"/>
    </source>
</evidence>
<proteinExistence type="predicted"/>